<dbReference type="PANTHER" id="PTHR13568">
    <property type="entry name" value="FAM11A, B PROTEIN"/>
    <property type="match status" value="1"/>
</dbReference>
<sequence>MMISVALHVILLMFEMLVCNKLENVHDARQPLWTLVFIPLVFVSIIAIAVCIWGFRHDRAFEMELFSSVNILQFIFIPLRLDEIIGWSWV</sequence>
<proteinExistence type="predicted"/>
<dbReference type="InterPro" id="IPR019396">
    <property type="entry name" value="TM_Fragile-X-F-assoc"/>
</dbReference>
<dbReference type="Proteomes" id="UP000695022">
    <property type="component" value="Unplaced"/>
</dbReference>
<feature type="transmembrane region" description="Helical" evidence="1">
    <location>
        <begin position="35"/>
        <end position="55"/>
    </location>
</feature>
<accession>A0ABM1F7B3</accession>
<evidence type="ECO:0000313" key="3">
    <source>
        <dbReference type="Proteomes" id="UP000695022"/>
    </source>
</evidence>
<organism evidence="3 4">
    <name type="scientific">Priapulus caudatus</name>
    <name type="common">Priapulid worm</name>
    <dbReference type="NCBI Taxonomy" id="37621"/>
    <lineage>
        <taxon>Eukaryota</taxon>
        <taxon>Metazoa</taxon>
        <taxon>Ecdysozoa</taxon>
        <taxon>Scalidophora</taxon>
        <taxon>Priapulida</taxon>
        <taxon>Priapulimorpha</taxon>
        <taxon>Priapulimorphida</taxon>
        <taxon>Priapulidae</taxon>
        <taxon>Priapulus</taxon>
    </lineage>
</organism>
<keyword evidence="1" id="KW-0812">Transmembrane</keyword>
<protein>
    <submittedName>
        <fullName evidence="4">Transmembrane protein 185A-like</fullName>
    </submittedName>
</protein>
<dbReference type="RefSeq" id="XP_014680334.1">
    <property type="nucleotide sequence ID" value="XM_014824848.1"/>
</dbReference>
<evidence type="ECO:0000256" key="1">
    <source>
        <dbReference type="SAM" id="Phobius"/>
    </source>
</evidence>
<name>A0ABM1F7B3_PRICU</name>
<gene>
    <name evidence="4" type="primary">LOC106820324</name>
</gene>
<feature type="signal peptide" evidence="2">
    <location>
        <begin position="1"/>
        <end position="19"/>
    </location>
</feature>
<evidence type="ECO:0000256" key="2">
    <source>
        <dbReference type="SAM" id="SignalP"/>
    </source>
</evidence>
<keyword evidence="1" id="KW-0472">Membrane</keyword>
<dbReference type="PANTHER" id="PTHR13568:SF6">
    <property type="entry name" value="TRANSMEMBRANE PROTEIN 185A"/>
    <property type="match status" value="1"/>
</dbReference>
<keyword evidence="3" id="KW-1185">Reference proteome</keyword>
<reference evidence="4" key="1">
    <citation type="submission" date="2025-08" db="UniProtKB">
        <authorList>
            <consortium name="RefSeq"/>
        </authorList>
    </citation>
    <scope>IDENTIFICATION</scope>
</reference>
<feature type="non-terminal residue" evidence="4">
    <location>
        <position position="90"/>
    </location>
</feature>
<keyword evidence="1" id="KW-1133">Transmembrane helix</keyword>
<dbReference type="Pfam" id="PF10269">
    <property type="entry name" value="Tmemb_185A"/>
    <property type="match status" value="1"/>
</dbReference>
<dbReference type="GeneID" id="106820324"/>
<keyword evidence="2" id="KW-0732">Signal</keyword>
<feature type="chain" id="PRO_5045428578" evidence="2">
    <location>
        <begin position="20"/>
        <end position="90"/>
    </location>
</feature>
<evidence type="ECO:0000313" key="4">
    <source>
        <dbReference type="RefSeq" id="XP_014680334.1"/>
    </source>
</evidence>